<reference evidence="2 3" key="1">
    <citation type="submission" date="2019-02" db="EMBL/GenBank/DDBJ databases">
        <title>Deep-cultivation of Planctomycetes and their phenomic and genomic characterization uncovers novel biology.</title>
        <authorList>
            <person name="Wiegand S."/>
            <person name="Jogler M."/>
            <person name="Boedeker C."/>
            <person name="Pinto D."/>
            <person name="Vollmers J."/>
            <person name="Rivas-Marin E."/>
            <person name="Kohn T."/>
            <person name="Peeters S.H."/>
            <person name="Heuer A."/>
            <person name="Rast P."/>
            <person name="Oberbeckmann S."/>
            <person name="Bunk B."/>
            <person name="Jeske O."/>
            <person name="Meyerdierks A."/>
            <person name="Storesund J.E."/>
            <person name="Kallscheuer N."/>
            <person name="Luecker S."/>
            <person name="Lage O.M."/>
            <person name="Pohl T."/>
            <person name="Merkel B.J."/>
            <person name="Hornburger P."/>
            <person name="Mueller R.-W."/>
            <person name="Bruemmer F."/>
            <person name="Labrenz M."/>
            <person name="Spormann A.M."/>
            <person name="Op Den Camp H."/>
            <person name="Overmann J."/>
            <person name="Amann R."/>
            <person name="Jetten M.S.M."/>
            <person name="Mascher T."/>
            <person name="Medema M.H."/>
            <person name="Devos D.P."/>
            <person name="Kaster A.-K."/>
            <person name="Ovreas L."/>
            <person name="Rohde M."/>
            <person name="Galperin M.Y."/>
            <person name="Jogler C."/>
        </authorList>
    </citation>
    <scope>NUCLEOTIDE SEQUENCE [LARGE SCALE GENOMIC DNA]</scope>
    <source>
        <strain evidence="2 3">Q31b</strain>
    </source>
</reference>
<evidence type="ECO:0000313" key="3">
    <source>
        <dbReference type="Proteomes" id="UP000315471"/>
    </source>
</evidence>
<proteinExistence type="predicted"/>
<organism evidence="2 3">
    <name type="scientific">Novipirellula aureliae</name>
    <dbReference type="NCBI Taxonomy" id="2527966"/>
    <lineage>
        <taxon>Bacteria</taxon>
        <taxon>Pseudomonadati</taxon>
        <taxon>Planctomycetota</taxon>
        <taxon>Planctomycetia</taxon>
        <taxon>Pirellulales</taxon>
        <taxon>Pirellulaceae</taxon>
        <taxon>Novipirellula</taxon>
    </lineage>
</organism>
<dbReference type="AlphaFoldDB" id="A0A5C6DD94"/>
<comment type="caution">
    <text evidence="2">The sequence shown here is derived from an EMBL/GenBank/DDBJ whole genome shotgun (WGS) entry which is preliminary data.</text>
</comment>
<feature type="region of interest" description="Disordered" evidence="1">
    <location>
        <begin position="1"/>
        <end position="23"/>
    </location>
</feature>
<accession>A0A5C6DD94</accession>
<feature type="compositionally biased region" description="Polar residues" evidence="1">
    <location>
        <begin position="116"/>
        <end position="148"/>
    </location>
</feature>
<evidence type="ECO:0000313" key="2">
    <source>
        <dbReference type="EMBL" id="TWU33661.1"/>
    </source>
</evidence>
<gene>
    <name evidence="2" type="ORF">Q31b_57180</name>
</gene>
<feature type="region of interest" description="Disordered" evidence="1">
    <location>
        <begin position="88"/>
        <end position="156"/>
    </location>
</feature>
<dbReference type="Proteomes" id="UP000315471">
    <property type="component" value="Unassembled WGS sequence"/>
</dbReference>
<sequence>MDDIHKSARRRHRAKRPKEESKIAYRRRRHFSETPFPVIKVMFDRRCFLLRGIEGVKQEWQWVSRLPCPPQKTFRNFLLCPNSSEEPEIEETLSRGTSTAREHGGEDGSCGACNGIESTQSGRPATRQNSFPKSLTNSHQVDCSSPSRTKIDGAAEDVTPRLPETVCLAVQSSRFGYK</sequence>
<dbReference type="EMBL" id="SJPY01000013">
    <property type="protein sequence ID" value="TWU33661.1"/>
    <property type="molecule type" value="Genomic_DNA"/>
</dbReference>
<protein>
    <submittedName>
        <fullName evidence="2">Uncharacterized protein</fullName>
    </submittedName>
</protein>
<feature type="compositionally biased region" description="Basic residues" evidence="1">
    <location>
        <begin position="7"/>
        <end position="16"/>
    </location>
</feature>
<keyword evidence="3" id="KW-1185">Reference proteome</keyword>
<evidence type="ECO:0000256" key="1">
    <source>
        <dbReference type="SAM" id="MobiDB-lite"/>
    </source>
</evidence>
<name>A0A5C6DD94_9BACT</name>